<evidence type="ECO:0000313" key="1">
    <source>
        <dbReference type="EMBL" id="OWY91793.1"/>
    </source>
</evidence>
<reference evidence="2" key="1">
    <citation type="submission" date="2017-03" db="EMBL/GenBank/DDBJ databases">
        <title>Phytopthora megakarya and P. palmivora, two closely related causual agents of cacao black pod achieved similar genome size and gene model numbers by different mechanisms.</title>
        <authorList>
            <person name="Ali S."/>
            <person name="Shao J."/>
            <person name="Larry D.J."/>
            <person name="Kronmiller B."/>
            <person name="Shen D."/>
            <person name="Strem M.D."/>
            <person name="Melnick R.L."/>
            <person name="Guiltinan M.J."/>
            <person name="Tyler B.M."/>
            <person name="Meinhardt L.W."/>
            <person name="Bailey B.A."/>
        </authorList>
    </citation>
    <scope>NUCLEOTIDE SEQUENCE [LARGE SCALE GENOMIC DNA]</scope>
    <source>
        <strain evidence="2">zdho120</strain>
    </source>
</reference>
<protein>
    <recommendedName>
        <fullName evidence="3">DDE Tnp4 domain-containing protein</fullName>
    </recommendedName>
</protein>
<gene>
    <name evidence="1" type="ORF">PHMEG_00039483</name>
</gene>
<dbReference type="Proteomes" id="UP000198211">
    <property type="component" value="Unassembled WGS sequence"/>
</dbReference>
<dbReference type="OrthoDB" id="125751at2759"/>
<organism evidence="1 2">
    <name type="scientific">Phytophthora megakarya</name>
    <dbReference type="NCBI Taxonomy" id="4795"/>
    <lineage>
        <taxon>Eukaryota</taxon>
        <taxon>Sar</taxon>
        <taxon>Stramenopiles</taxon>
        <taxon>Oomycota</taxon>
        <taxon>Peronosporomycetes</taxon>
        <taxon>Peronosporales</taxon>
        <taxon>Peronosporaceae</taxon>
        <taxon>Phytophthora</taxon>
    </lineage>
</organism>
<proteinExistence type="predicted"/>
<name>A0A225UFN5_9STRA</name>
<dbReference type="AlphaFoldDB" id="A0A225UFN5"/>
<evidence type="ECO:0008006" key="3">
    <source>
        <dbReference type="Google" id="ProtNLM"/>
    </source>
</evidence>
<dbReference type="EMBL" id="NBNE01019485">
    <property type="protein sequence ID" value="OWY91793.1"/>
    <property type="molecule type" value="Genomic_DNA"/>
</dbReference>
<keyword evidence="2" id="KW-1185">Reference proteome</keyword>
<evidence type="ECO:0000313" key="2">
    <source>
        <dbReference type="Proteomes" id="UP000198211"/>
    </source>
</evidence>
<sequence>MAYPASLDDLKDLFGREREAISSISNAVLGHLYQEFSNLLMFDMQRLTESTLRAYARAVFTKGAPLRTCVGFIDGTVRDICQPLQHQKYVYNGHKICL</sequence>
<dbReference type="STRING" id="4795.A0A225UFN5"/>
<comment type="caution">
    <text evidence="1">The sequence shown here is derived from an EMBL/GenBank/DDBJ whole genome shotgun (WGS) entry which is preliminary data.</text>
</comment>
<accession>A0A225UFN5</accession>